<keyword evidence="1 3" id="KW-0378">Hydrolase</keyword>
<dbReference type="EMBL" id="BAAAZO010000009">
    <property type="protein sequence ID" value="GAA3626172.1"/>
    <property type="molecule type" value="Genomic_DNA"/>
</dbReference>
<protein>
    <submittedName>
        <fullName evidence="3">Alpha/beta fold hydrolase</fullName>
    </submittedName>
</protein>
<dbReference type="GO" id="GO:0016787">
    <property type="term" value="F:hydrolase activity"/>
    <property type="evidence" value="ECO:0007669"/>
    <property type="project" value="UniProtKB-KW"/>
</dbReference>
<name>A0ABP7A7B3_9ACTN</name>
<evidence type="ECO:0000259" key="2">
    <source>
        <dbReference type="Pfam" id="PF12146"/>
    </source>
</evidence>
<evidence type="ECO:0000256" key="1">
    <source>
        <dbReference type="ARBA" id="ARBA00022801"/>
    </source>
</evidence>
<dbReference type="InterPro" id="IPR050266">
    <property type="entry name" value="AB_hydrolase_sf"/>
</dbReference>
<dbReference type="InterPro" id="IPR029058">
    <property type="entry name" value="AB_hydrolase_fold"/>
</dbReference>
<reference evidence="4" key="1">
    <citation type="journal article" date="2019" name="Int. J. Syst. Evol. Microbiol.">
        <title>The Global Catalogue of Microorganisms (GCM) 10K type strain sequencing project: providing services to taxonomists for standard genome sequencing and annotation.</title>
        <authorList>
            <consortium name="The Broad Institute Genomics Platform"/>
            <consortium name="The Broad Institute Genome Sequencing Center for Infectious Disease"/>
            <person name="Wu L."/>
            <person name="Ma J."/>
        </authorList>
    </citation>
    <scope>NUCLEOTIDE SEQUENCE [LARGE SCALE GENOMIC DNA]</scope>
    <source>
        <strain evidence="4">JCM 16902</strain>
    </source>
</reference>
<gene>
    <name evidence="3" type="ORF">GCM10022223_49270</name>
</gene>
<dbReference type="PIRSF" id="PIRSF017388">
    <property type="entry name" value="Esterase_lipase"/>
    <property type="match status" value="1"/>
</dbReference>
<accession>A0ABP7A7B3</accession>
<evidence type="ECO:0000313" key="3">
    <source>
        <dbReference type="EMBL" id="GAA3626172.1"/>
    </source>
</evidence>
<keyword evidence="4" id="KW-1185">Reference proteome</keyword>
<dbReference type="PANTHER" id="PTHR43798:SF31">
    <property type="entry name" value="AB HYDROLASE SUPERFAMILY PROTEIN YCLE"/>
    <property type="match status" value="1"/>
</dbReference>
<organism evidence="3 4">
    <name type="scientific">Kineosporia mesophila</name>
    <dbReference type="NCBI Taxonomy" id="566012"/>
    <lineage>
        <taxon>Bacteria</taxon>
        <taxon>Bacillati</taxon>
        <taxon>Actinomycetota</taxon>
        <taxon>Actinomycetes</taxon>
        <taxon>Kineosporiales</taxon>
        <taxon>Kineosporiaceae</taxon>
        <taxon>Kineosporia</taxon>
    </lineage>
</organism>
<evidence type="ECO:0000313" key="4">
    <source>
        <dbReference type="Proteomes" id="UP001501074"/>
    </source>
</evidence>
<sequence length="276" mass="29359">MIDEGAAVTVRPGAEPFARDGDDVGVLLCHGFTGNPSSLLSWAEGLAEAGRTVRLPRLPGHGTSPRDLALTGWSDWYAEVDAAFHDLRRSCRVVVVGGLSMGGALALRLAQKYGPAMNPGPLPGVDGVILVNPAVHLDDRRLAALPALRWVLPWLPPVGNDVKRPGTQEDAYGRIPPHALHSMLRGFRSVAADLPAVSQPVLLFRSSEDHVVPASSSALILDRVTSARAGEVILRDSYHVATIDNDAGEILGRSLTFIDELAVGTQPTTRTTEGVR</sequence>
<dbReference type="SUPFAM" id="SSF53474">
    <property type="entry name" value="alpha/beta-Hydrolases"/>
    <property type="match status" value="1"/>
</dbReference>
<feature type="domain" description="Serine aminopeptidase S33" evidence="2">
    <location>
        <begin position="26"/>
        <end position="244"/>
    </location>
</feature>
<dbReference type="InterPro" id="IPR022742">
    <property type="entry name" value="Hydrolase_4"/>
</dbReference>
<dbReference type="PRINTS" id="PR00111">
    <property type="entry name" value="ABHYDROLASE"/>
</dbReference>
<dbReference type="PANTHER" id="PTHR43798">
    <property type="entry name" value="MONOACYLGLYCEROL LIPASE"/>
    <property type="match status" value="1"/>
</dbReference>
<dbReference type="InterPro" id="IPR012354">
    <property type="entry name" value="Esterase_lipase"/>
</dbReference>
<dbReference type="Pfam" id="PF12146">
    <property type="entry name" value="Hydrolase_4"/>
    <property type="match status" value="1"/>
</dbReference>
<dbReference type="InterPro" id="IPR000073">
    <property type="entry name" value="AB_hydrolase_1"/>
</dbReference>
<proteinExistence type="predicted"/>
<dbReference type="Gene3D" id="3.40.50.1820">
    <property type="entry name" value="alpha/beta hydrolase"/>
    <property type="match status" value="1"/>
</dbReference>
<comment type="caution">
    <text evidence="3">The sequence shown here is derived from an EMBL/GenBank/DDBJ whole genome shotgun (WGS) entry which is preliminary data.</text>
</comment>
<dbReference type="Proteomes" id="UP001501074">
    <property type="component" value="Unassembled WGS sequence"/>
</dbReference>